<evidence type="ECO:0000313" key="1">
    <source>
        <dbReference type="EMBL" id="MBX33101.1"/>
    </source>
</evidence>
<dbReference type="EMBL" id="GGEC01052617">
    <property type="protein sequence ID" value="MBX33101.1"/>
    <property type="molecule type" value="Transcribed_RNA"/>
</dbReference>
<proteinExistence type="predicted"/>
<name>A0A2P2MSC6_RHIMU</name>
<sequence>MHLFSKISTHIHRKKSENLKCVQQTLHQSADIHTYIHREMEKRRRA</sequence>
<organism evidence="1">
    <name type="scientific">Rhizophora mucronata</name>
    <name type="common">Asiatic mangrove</name>
    <dbReference type="NCBI Taxonomy" id="61149"/>
    <lineage>
        <taxon>Eukaryota</taxon>
        <taxon>Viridiplantae</taxon>
        <taxon>Streptophyta</taxon>
        <taxon>Embryophyta</taxon>
        <taxon>Tracheophyta</taxon>
        <taxon>Spermatophyta</taxon>
        <taxon>Magnoliopsida</taxon>
        <taxon>eudicotyledons</taxon>
        <taxon>Gunneridae</taxon>
        <taxon>Pentapetalae</taxon>
        <taxon>rosids</taxon>
        <taxon>fabids</taxon>
        <taxon>Malpighiales</taxon>
        <taxon>Rhizophoraceae</taxon>
        <taxon>Rhizophora</taxon>
    </lineage>
</organism>
<accession>A0A2P2MSC6</accession>
<protein>
    <submittedName>
        <fullName evidence="1">Uncharacterized protein MANES_13G155200</fullName>
    </submittedName>
</protein>
<reference evidence="1" key="1">
    <citation type="submission" date="2018-02" db="EMBL/GenBank/DDBJ databases">
        <title>Rhizophora mucronata_Transcriptome.</title>
        <authorList>
            <person name="Meera S.P."/>
            <person name="Sreeshan A."/>
            <person name="Augustine A."/>
        </authorList>
    </citation>
    <scope>NUCLEOTIDE SEQUENCE</scope>
    <source>
        <tissue evidence="1">Leaf</tissue>
    </source>
</reference>
<dbReference type="AlphaFoldDB" id="A0A2P2MSC6"/>